<dbReference type="AlphaFoldDB" id="A0A6P2DBV9"/>
<accession>A0A6P2DBV9</accession>
<evidence type="ECO:0000313" key="2">
    <source>
        <dbReference type="Proteomes" id="UP000464178"/>
    </source>
</evidence>
<dbReference type="Proteomes" id="UP000464178">
    <property type="component" value="Chromosome"/>
</dbReference>
<dbReference type="EMBL" id="LR593886">
    <property type="protein sequence ID" value="VTR97835.1"/>
    <property type="molecule type" value="Genomic_DNA"/>
</dbReference>
<evidence type="ECO:0000313" key="1">
    <source>
        <dbReference type="EMBL" id="VTR97835.1"/>
    </source>
</evidence>
<proteinExistence type="predicted"/>
<gene>
    <name evidence="1" type="ORF">SOIL9_05180</name>
</gene>
<dbReference type="KEGG" id="gms:SOIL9_05180"/>
<name>A0A6P2DBV9_9BACT</name>
<organism evidence="1 2">
    <name type="scientific">Gemmata massiliana</name>
    <dbReference type="NCBI Taxonomy" id="1210884"/>
    <lineage>
        <taxon>Bacteria</taxon>
        <taxon>Pseudomonadati</taxon>
        <taxon>Planctomycetota</taxon>
        <taxon>Planctomycetia</taxon>
        <taxon>Gemmatales</taxon>
        <taxon>Gemmataceae</taxon>
        <taxon>Gemmata</taxon>
    </lineage>
</organism>
<keyword evidence="2" id="KW-1185">Reference proteome</keyword>
<protein>
    <submittedName>
        <fullName evidence="1">Uncharacterized protein</fullName>
    </submittedName>
</protein>
<reference evidence="1 2" key="1">
    <citation type="submission" date="2019-05" db="EMBL/GenBank/DDBJ databases">
        <authorList>
            <consortium name="Science for Life Laboratories"/>
        </authorList>
    </citation>
    <scope>NUCLEOTIDE SEQUENCE [LARGE SCALE GENOMIC DNA]</scope>
    <source>
        <strain evidence="1">Soil9</strain>
    </source>
</reference>
<sequence length="164" mass="18326">MLQLGYGAGPYYGLWSPGKSLNEFRGWAQEYEAEEGRPVRPTDLFPLAADDLRDVEVRPVDRDWPCDGCIPICHQGCTFWSVLVLTGAFAGRVWDVACFAGFSGEWVPACRPPGWWDPGTPHPGQLPPLPRPPTLVEWFAGWTERCLTNLPETAEPHSARDRCT</sequence>